<dbReference type="PaxDb" id="8022-A0A060Y9A1"/>
<name>A0A060Y9A1_ONCMY</name>
<proteinExistence type="predicted"/>
<dbReference type="AlphaFoldDB" id="A0A060Y9A1"/>
<dbReference type="InterPro" id="IPR052227">
    <property type="entry name" value="Arf-Rho-GAP_ANK-PH_domain"/>
</dbReference>
<dbReference type="GO" id="GO:0005096">
    <property type="term" value="F:GTPase activator activity"/>
    <property type="evidence" value="ECO:0007669"/>
    <property type="project" value="TreeGrafter"/>
</dbReference>
<accession>A0A060Y9A1</accession>
<protein>
    <recommendedName>
        <fullName evidence="1">Rho-GAP domain-containing protein</fullName>
    </recommendedName>
</protein>
<dbReference type="PROSITE" id="PS50238">
    <property type="entry name" value="RHOGAP"/>
    <property type="match status" value="1"/>
</dbReference>
<reference evidence="2" key="1">
    <citation type="journal article" date="2014" name="Nat. Commun.">
        <title>The rainbow trout genome provides novel insights into evolution after whole-genome duplication in vertebrates.</title>
        <authorList>
            <person name="Berthelot C."/>
            <person name="Brunet F."/>
            <person name="Chalopin D."/>
            <person name="Juanchich A."/>
            <person name="Bernard M."/>
            <person name="Noel B."/>
            <person name="Bento P."/>
            <person name="Da Silva C."/>
            <person name="Labadie K."/>
            <person name="Alberti A."/>
            <person name="Aury J.M."/>
            <person name="Louis A."/>
            <person name="Dehais P."/>
            <person name="Bardou P."/>
            <person name="Montfort J."/>
            <person name="Klopp C."/>
            <person name="Cabau C."/>
            <person name="Gaspin C."/>
            <person name="Thorgaard G.H."/>
            <person name="Boussaha M."/>
            <person name="Quillet E."/>
            <person name="Guyomard R."/>
            <person name="Galiana D."/>
            <person name="Bobe J."/>
            <person name="Volff J.N."/>
            <person name="Genet C."/>
            <person name="Wincker P."/>
            <person name="Jaillon O."/>
            <person name="Roest Crollius H."/>
            <person name="Guiguen Y."/>
        </authorList>
    </citation>
    <scope>NUCLEOTIDE SEQUENCE [LARGE SCALE GENOMIC DNA]</scope>
</reference>
<dbReference type="GO" id="GO:0007165">
    <property type="term" value="P:signal transduction"/>
    <property type="evidence" value="ECO:0007669"/>
    <property type="project" value="InterPro"/>
</dbReference>
<dbReference type="PANTHER" id="PTHR45899">
    <property type="entry name" value="RHO GTPASE ACTIVATING PROTEIN AT 15B, ISOFORM C"/>
    <property type="match status" value="1"/>
</dbReference>
<dbReference type="SMART" id="SM00324">
    <property type="entry name" value="RhoGAP"/>
    <property type="match status" value="1"/>
</dbReference>
<dbReference type="EMBL" id="FR908504">
    <property type="protein sequence ID" value="CDQ88281.1"/>
    <property type="molecule type" value="Genomic_DNA"/>
</dbReference>
<sequence length="264" mass="29764">MLCFSVVSELFQRCFSSCFSVVSALFQRCFSRCFSVVSELFQRCFSVVSGCFSVVSALFQRCFRVVSALFQSCFSVVLFFSAVSTHVEGEERIQVLLMVEGGRTVYIHGFNKVDFALWHSAIKLASGTDGRALSNQQLSKKGVPIVVDSCIAFVTQYGLCHQGIYSVSGDPGRVSLLLGAFRQDARNVKLHVLEHQLEDVADTLKTFLSQAEDALLTKELYPYWVSALDEEDEKRRVEKYSRFIQSLPKINRSTLTALLQHLYR</sequence>
<reference evidence="2" key="2">
    <citation type="submission" date="2014-03" db="EMBL/GenBank/DDBJ databases">
        <authorList>
            <person name="Genoscope - CEA"/>
        </authorList>
    </citation>
    <scope>NUCLEOTIDE SEQUENCE</scope>
</reference>
<organism evidence="2 3">
    <name type="scientific">Oncorhynchus mykiss</name>
    <name type="common">Rainbow trout</name>
    <name type="synonym">Salmo gairdneri</name>
    <dbReference type="NCBI Taxonomy" id="8022"/>
    <lineage>
        <taxon>Eukaryota</taxon>
        <taxon>Metazoa</taxon>
        <taxon>Chordata</taxon>
        <taxon>Craniata</taxon>
        <taxon>Vertebrata</taxon>
        <taxon>Euteleostomi</taxon>
        <taxon>Actinopterygii</taxon>
        <taxon>Neopterygii</taxon>
        <taxon>Teleostei</taxon>
        <taxon>Protacanthopterygii</taxon>
        <taxon>Salmoniformes</taxon>
        <taxon>Salmonidae</taxon>
        <taxon>Salmoninae</taxon>
        <taxon>Oncorhynchus</taxon>
    </lineage>
</organism>
<dbReference type="PANTHER" id="PTHR45899:SF1">
    <property type="entry name" value="ARF-GAP WITH RHO-GAP DOMAIN, ANK REPEAT AND PH DOMAIN-CONTAINING PROTEIN 2"/>
    <property type="match status" value="1"/>
</dbReference>
<feature type="domain" description="Rho-GAP" evidence="1">
    <location>
        <begin position="131"/>
        <end position="264"/>
    </location>
</feature>
<evidence type="ECO:0000313" key="2">
    <source>
        <dbReference type="EMBL" id="CDQ88281.1"/>
    </source>
</evidence>
<dbReference type="InterPro" id="IPR008936">
    <property type="entry name" value="Rho_GTPase_activation_prot"/>
</dbReference>
<evidence type="ECO:0000313" key="3">
    <source>
        <dbReference type="Proteomes" id="UP000193380"/>
    </source>
</evidence>
<dbReference type="SUPFAM" id="SSF48350">
    <property type="entry name" value="GTPase activation domain, GAP"/>
    <property type="match status" value="1"/>
</dbReference>
<dbReference type="GO" id="GO:0005737">
    <property type="term" value="C:cytoplasm"/>
    <property type="evidence" value="ECO:0007669"/>
    <property type="project" value="TreeGrafter"/>
</dbReference>
<evidence type="ECO:0000259" key="1">
    <source>
        <dbReference type="PROSITE" id="PS50238"/>
    </source>
</evidence>
<dbReference type="Pfam" id="PF00620">
    <property type="entry name" value="RhoGAP"/>
    <property type="match status" value="1"/>
</dbReference>
<dbReference type="Proteomes" id="UP000193380">
    <property type="component" value="Unassembled WGS sequence"/>
</dbReference>
<dbReference type="InterPro" id="IPR000198">
    <property type="entry name" value="RhoGAP_dom"/>
</dbReference>
<gene>
    <name evidence="2" type="ORF">GSONMT00011627001</name>
</gene>
<dbReference type="GO" id="GO:0005547">
    <property type="term" value="F:phosphatidylinositol-3,4,5-trisphosphate binding"/>
    <property type="evidence" value="ECO:0007669"/>
    <property type="project" value="TreeGrafter"/>
</dbReference>
<dbReference type="STRING" id="8022.A0A060Y9A1"/>
<dbReference type="Gene3D" id="1.10.555.10">
    <property type="entry name" value="Rho GTPase activation protein"/>
    <property type="match status" value="1"/>
</dbReference>